<dbReference type="EMBL" id="ML004464">
    <property type="protein sequence ID" value="RKP30180.1"/>
    <property type="molecule type" value="Genomic_DNA"/>
</dbReference>
<dbReference type="PANTHER" id="PTHR12900">
    <property type="entry name" value="MITOTIC AND DNA DAMAGE CHECKPOINT PROTEIN HUS1"/>
    <property type="match status" value="1"/>
</dbReference>
<evidence type="ECO:0000256" key="1">
    <source>
        <dbReference type="ARBA" id="ARBA00004123"/>
    </source>
</evidence>
<gene>
    <name evidence="5" type="ORF">METBISCDRAFT_16927</name>
</gene>
<proteinExistence type="inferred from homology"/>
<sequence length="309" mass="35202">MKLKLKTQSPETLRRCLAQINTFRNFVVLRFTPDELLAILANVSLLLEEPQVWCKFPMYAIFSEVEVVSQRDNTIMVEINIDLFLQALRNFDRANSRDFNIRLQRKEGAGKRSAYMALQYTEVANAALNHTLRIPVKILKGNVLMKVPELPRVDMMMRLPQEFAAMFRRLEKFRSAINHDCVTIRATRRDGGSLLFLLEEADNYKVCLAWKARLELQESLELDSLAAVADVAAELGAQRSPSSSDALNLPADVEVTVKLHDWRLAHKIVGSCKAMVFLMCHNNACVIHCLLDDAEEVELMFYISGIRSD</sequence>
<evidence type="ECO:0000313" key="5">
    <source>
        <dbReference type="EMBL" id="RKP30180.1"/>
    </source>
</evidence>
<dbReference type="GO" id="GO:0031573">
    <property type="term" value="P:mitotic intra-S DNA damage checkpoint signaling"/>
    <property type="evidence" value="ECO:0007669"/>
    <property type="project" value="TreeGrafter"/>
</dbReference>
<keyword evidence="3" id="KW-0539">Nucleus</keyword>
<dbReference type="GO" id="GO:0035861">
    <property type="term" value="C:site of double-strand break"/>
    <property type="evidence" value="ECO:0007669"/>
    <property type="project" value="TreeGrafter"/>
</dbReference>
<dbReference type="Gene3D" id="3.70.10.10">
    <property type="match status" value="1"/>
</dbReference>
<dbReference type="PIRSF" id="PIRSF011312">
    <property type="entry name" value="Cell_cycle_HUS1"/>
    <property type="match status" value="1"/>
</dbReference>
<dbReference type="GO" id="GO:0030896">
    <property type="term" value="C:checkpoint clamp complex"/>
    <property type="evidence" value="ECO:0007669"/>
    <property type="project" value="InterPro"/>
</dbReference>
<dbReference type="GO" id="GO:0044778">
    <property type="term" value="P:meiotic DNA integrity checkpoint signaling"/>
    <property type="evidence" value="ECO:0007669"/>
    <property type="project" value="TreeGrafter"/>
</dbReference>
<dbReference type="Pfam" id="PF04005">
    <property type="entry name" value="Hus1"/>
    <property type="match status" value="1"/>
</dbReference>
<dbReference type="AlphaFoldDB" id="A0A4P9ZE34"/>
<keyword evidence="6" id="KW-1185">Reference proteome</keyword>
<dbReference type="GO" id="GO:0000724">
    <property type="term" value="P:double-strand break repair via homologous recombination"/>
    <property type="evidence" value="ECO:0007669"/>
    <property type="project" value="TreeGrafter"/>
</dbReference>
<dbReference type="PANTHER" id="PTHR12900:SF0">
    <property type="entry name" value="CHECKPOINT PROTEIN"/>
    <property type="match status" value="1"/>
</dbReference>
<organism evidence="5 6">
    <name type="scientific">Metschnikowia bicuspidata</name>
    <dbReference type="NCBI Taxonomy" id="27322"/>
    <lineage>
        <taxon>Eukaryota</taxon>
        <taxon>Fungi</taxon>
        <taxon>Dikarya</taxon>
        <taxon>Ascomycota</taxon>
        <taxon>Saccharomycotina</taxon>
        <taxon>Pichiomycetes</taxon>
        <taxon>Metschnikowiaceae</taxon>
        <taxon>Metschnikowia</taxon>
    </lineage>
</organism>
<comment type="similarity">
    <text evidence="2 4">Belongs to the HUS1 family.</text>
</comment>
<comment type="subcellular location">
    <subcellularLocation>
        <location evidence="1">Nucleus</location>
    </subcellularLocation>
</comment>
<evidence type="ECO:0000256" key="4">
    <source>
        <dbReference type="PIRNR" id="PIRNR011312"/>
    </source>
</evidence>
<protein>
    <recommendedName>
        <fullName evidence="4">Checkpoint protein</fullName>
    </recommendedName>
</protein>
<dbReference type="InterPro" id="IPR007150">
    <property type="entry name" value="HUS1/Mec3"/>
</dbReference>
<evidence type="ECO:0000256" key="2">
    <source>
        <dbReference type="ARBA" id="ARBA00005563"/>
    </source>
</evidence>
<dbReference type="GO" id="GO:0033314">
    <property type="term" value="P:mitotic DNA replication checkpoint signaling"/>
    <property type="evidence" value="ECO:0007669"/>
    <property type="project" value="TreeGrafter"/>
</dbReference>
<dbReference type="InterPro" id="IPR016580">
    <property type="entry name" value="HUS1"/>
</dbReference>
<name>A0A4P9ZE34_9ASCO</name>
<evidence type="ECO:0000313" key="6">
    <source>
        <dbReference type="Proteomes" id="UP000268321"/>
    </source>
</evidence>
<dbReference type="Proteomes" id="UP000268321">
    <property type="component" value="Unassembled WGS sequence"/>
</dbReference>
<dbReference type="GO" id="GO:0006289">
    <property type="term" value="P:nucleotide-excision repair"/>
    <property type="evidence" value="ECO:0007669"/>
    <property type="project" value="TreeGrafter"/>
</dbReference>
<evidence type="ECO:0000256" key="3">
    <source>
        <dbReference type="ARBA" id="ARBA00023242"/>
    </source>
</evidence>
<dbReference type="OrthoDB" id="419537at2759"/>
<accession>A0A4P9ZE34</accession>
<dbReference type="GO" id="GO:0005730">
    <property type="term" value="C:nucleolus"/>
    <property type="evidence" value="ECO:0007669"/>
    <property type="project" value="InterPro"/>
</dbReference>
<reference evidence="6" key="1">
    <citation type="journal article" date="2018" name="Nat. Microbiol.">
        <title>Leveraging single-cell genomics to expand the fungal tree of life.</title>
        <authorList>
            <person name="Ahrendt S.R."/>
            <person name="Quandt C.A."/>
            <person name="Ciobanu D."/>
            <person name="Clum A."/>
            <person name="Salamov A."/>
            <person name="Andreopoulos B."/>
            <person name="Cheng J.F."/>
            <person name="Woyke T."/>
            <person name="Pelin A."/>
            <person name="Henrissat B."/>
            <person name="Reynolds N.K."/>
            <person name="Benny G.L."/>
            <person name="Smith M.E."/>
            <person name="James T.Y."/>
            <person name="Grigoriev I.V."/>
        </authorList>
    </citation>
    <scope>NUCLEOTIDE SEQUENCE [LARGE SCALE GENOMIC DNA]</scope>
    <source>
        <strain evidence="6">Baker2002</strain>
    </source>
</reference>
<dbReference type="GO" id="GO:0000723">
    <property type="term" value="P:telomere maintenance"/>
    <property type="evidence" value="ECO:0007669"/>
    <property type="project" value="TreeGrafter"/>
</dbReference>